<dbReference type="EMBL" id="FMXM01000012">
    <property type="protein sequence ID" value="SDA87865.1"/>
    <property type="molecule type" value="Genomic_DNA"/>
</dbReference>
<dbReference type="AlphaFoldDB" id="A0A1G5Z0E8"/>
<dbReference type="STRING" id="1165689.SAMN02927914_03981"/>
<dbReference type="OrthoDB" id="1149257at2"/>
<gene>
    <name evidence="2" type="ORF">SAMN02927914_03981</name>
</gene>
<dbReference type="Proteomes" id="UP000198588">
    <property type="component" value="Unassembled WGS sequence"/>
</dbReference>
<organism evidence="2 3">
    <name type="scientific">Mesorhizobium qingshengii</name>
    <dbReference type="NCBI Taxonomy" id="1165689"/>
    <lineage>
        <taxon>Bacteria</taxon>
        <taxon>Pseudomonadati</taxon>
        <taxon>Pseudomonadota</taxon>
        <taxon>Alphaproteobacteria</taxon>
        <taxon>Hyphomicrobiales</taxon>
        <taxon>Phyllobacteriaceae</taxon>
        <taxon>Mesorhizobium</taxon>
    </lineage>
</organism>
<feature type="domain" description="Immunity protein 45" evidence="1">
    <location>
        <begin position="33"/>
        <end position="89"/>
    </location>
</feature>
<dbReference type="InterPro" id="IPR029077">
    <property type="entry name" value="Imm45"/>
</dbReference>
<protein>
    <submittedName>
        <fullName evidence="2">Immunity protein 45</fullName>
    </submittedName>
</protein>
<dbReference type="Pfam" id="PF15572">
    <property type="entry name" value="Imm45"/>
    <property type="match status" value="1"/>
</dbReference>
<accession>A0A1G5Z0E8</accession>
<evidence type="ECO:0000313" key="2">
    <source>
        <dbReference type="EMBL" id="SDA87865.1"/>
    </source>
</evidence>
<sequence>MPRLLDLSDDFLIIGDVIRLCDNYDLGPGSGPVDLLIFDPRENDAGLGLMVTSGYKAGLVFAVLPEESRFEKKPGLSKAWLIENWDKWFVFTYQGGPVPIEGTVILRWNERMTVETRHADRRPA</sequence>
<evidence type="ECO:0000259" key="1">
    <source>
        <dbReference type="Pfam" id="PF15572"/>
    </source>
</evidence>
<dbReference type="RefSeq" id="WP_091580965.1">
    <property type="nucleotide sequence ID" value="NZ_FMXM01000012.1"/>
</dbReference>
<evidence type="ECO:0000313" key="3">
    <source>
        <dbReference type="Proteomes" id="UP000198588"/>
    </source>
</evidence>
<reference evidence="2 3" key="1">
    <citation type="submission" date="2016-10" db="EMBL/GenBank/DDBJ databases">
        <authorList>
            <person name="de Groot N.N."/>
        </authorList>
    </citation>
    <scope>NUCLEOTIDE SEQUENCE [LARGE SCALE GENOMIC DNA]</scope>
    <source>
        <strain evidence="2 3">CGMCC 1.12097</strain>
    </source>
</reference>
<name>A0A1G5Z0E8_9HYPH</name>
<proteinExistence type="predicted"/>